<organism evidence="1">
    <name type="scientific">marine sediment metagenome</name>
    <dbReference type="NCBI Taxonomy" id="412755"/>
    <lineage>
        <taxon>unclassified sequences</taxon>
        <taxon>metagenomes</taxon>
        <taxon>ecological metagenomes</taxon>
    </lineage>
</organism>
<dbReference type="AlphaFoldDB" id="A0A0F9EN47"/>
<comment type="caution">
    <text evidence="1">The sequence shown here is derived from an EMBL/GenBank/DDBJ whole genome shotgun (WGS) entry which is preliminary data.</text>
</comment>
<accession>A0A0F9EN47</accession>
<evidence type="ECO:0000313" key="1">
    <source>
        <dbReference type="EMBL" id="KKL46335.1"/>
    </source>
</evidence>
<dbReference type="Gene3D" id="3.40.390.10">
    <property type="entry name" value="Collagenase (Catalytic Domain)"/>
    <property type="match status" value="1"/>
</dbReference>
<dbReference type="InterPro" id="IPR024079">
    <property type="entry name" value="MetalloPept_cat_dom_sf"/>
</dbReference>
<gene>
    <name evidence="1" type="ORF">LCGC14_2346570</name>
</gene>
<name>A0A0F9EN47_9ZZZZ</name>
<proteinExistence type="predicted"/>
<sequence length="406" mass="45866">AGMPVVEGPRGGRYYYTAAGRGRPLGDAPSDWTPREGERVRLRMPGDERNGRLGRIQTIEEGTGFRKGKRWAMIEGVGWKGGVYLSTSDGQLVPAPYTAKEKRTMRARDILIAEFGETSRGRGATGATQVDIETNLEYDVYDTEAGPQLWVKREPSKDKPWLVTKESAVSLGAFMKALLEMPTDALQSMKAGARRIVFSPVGNPHDRKTSQMIGRKFTSAASLKGSNRIYVWPASKKFDADRLAQTLTHEVGHIVDHMRRNLGSQYLDGVRKFWGDLQENEGIQMPASIHEQEAVEAERGIPSDPNKWQDGWGRWKNVALGQSDPDAMHYWPSIMVEKPWRKLSSQAKHIIEESIKYAAPVSRYATTNKMEYYAEAYTWYQLGALPGDHIMHDHFDNLKRVKQWLQ</sequence>
<protein>
    <submittedName>
        <fullName evidence="1">Uncharacterized protein</fullName>
    </submittedName>
</protein>
<reference evidence="1" key="1">
    <citation type="journal article" date="2015" name="Nature">
        <title>Complex archaea that bridge the gap between prokaryotes and eukaryotes.</title>
        <authorList>
            <person name="Spang A."/>
            <person name="Saw J.H."/>
            <person name="Jorgensen S.L."/>
            <person name="Zaremba-Niedzwiedzka K."/>
            <person name="Martijn J."/>
            <person name="Lind A.E."/>
            <person name="van Eijk R."/>
            <person name="Schleper C."/>
            <person name="Guy L."/>
            <person name="Ettema T.J."/>
        </authorList>
    </citation>
    <scope>NUCLEOTIDE SEQUENCE</scope>
</reference>
<dbReference type="EMBL" id="LAZR01034069">
    <property type="protein sequence ID" value="KKL46335.1"/>
    <property type="molecule type" value="Genomic_DNA"/>
</dbReference>
<dbReference type="GO" id="GO:0008237">
    <property type="term" value="F:metallopeptidase activity"/>
    <property type="evidence" value="ECO:0007669"/>
    <property type="project" value="InterPro"/>
</dbReference>
<feature type="non-terminal residue" evidence="1">
    <location>
        <position position="1"/>
    </location>
</feature>